<dbReference type="GO" id="GO:0005524">
    <property type="term" value="F:ATP binding"/>
    <property type="evidence" value="ECO:0007669"/>
    <property type="project" value="UniProtKB-KW"/>
</dbReference>
<dbReference type="Proteomes" id="UP000622245">
    <property type="component" value="Unassembled WGS sequence"/>
</dbReference>
<feature type="region of interest" description="Disordered" evidence="2">
    <location>
        <begin position="246"/>
        <end position="270"/>
    </location>
</feature>
<dbReference type="Gene3D" id="3.30.565.10">
    <property type="entry name" value="Histidine kinase-like ATPase, C-terminal domain"/>
    <property type="match status" value="1"/>
</dbReference>
<proteinExistence type="predicted"/>
<accession>A0ABS1YCR5</accession>
<dbReference type="SUPFAM" id="SSF55874">
    <property type="entry name" value="ATPase domain of HSP90 chaperone/DNA topoisomerase II/histidine kinase"/>
    <property type="match status" value="1"/>
</dbReference>
<gene>
    <name evidence="4" type="ORF">JM949_06875</name>
</gene>
<reference evidence="4 5" key="1">
    <citation type="submission" date="2021-01" db="EMBL/GenBank/DDBJ databases">
        <title>Draft genome sequence of Micromonospora sp. strain STR1s_6.</title>
        <authorList>
            <person name="Karlyshev A."/>
            <person name="Jawad R."/>
        </authorList>
    </citation>
    <scope>NUCLEOTIDE SEQUENCE [LARGE SCALE GENOMIC DNA]</scope>
    <source>
        <strain evidence="4 5">STR1S-6</strain>
    </source>
</reference>
<keyword evidence="5" id="KW-1185">Reference proteome</keyword>
<sequence>MARLTWTVLRDFDGGSTRIAIAGNLTPEAEPHLASLLLEGSLDAPLTLVVDLNALATSDVAPIATFLARWAPVRSDGPELTLSTNPLTPTGRLLRATLGQHAILGTALLGQPAAGREPPSSRRAHLHLPARAQSPAAARQLVARQCRAWGMDAVADRAMVIASELISNAVQHAGTDMDITVAHVAGSLRISVRDRGGETPSSTAPALPRQMSEGGRGLPIIAALTTDWGFFSFGDGKTVWAAIGGPNGSTVGGRPVPISPPGPQRSPGPM</sequence>
<comment type="caution">
    <text evidence="4">The sequence shown here is derived from an EMBL/GenBank/DDBJ whole genome shotgun (WGS) entry which is preliminary data.</text>
</comment>
<dbReference type="InterPro" id="IPR036890">
    <property type="entry name" value="HATPase_C_sf"/>
</dbReference>
<protein>
    <submittedName>
        <fullName evidence="4">ATP-binding protein</fullName>
    </submittedName>
</protein>
<keyword evidence="1" id="KW-0723">Serine/threonine-protein kinase</keyword>
<feature type="compositionally biased region" description="Pro residues" evidence="2">
    <location>
        <begin position="257"/>
        <end position="270"/>
    </location>
</feature>
<evidence type="ECO:0000259" key="3">
    <source>
        <dbReference type="Pfam" id="PF13581"/>
    </source>
</evidence>
<evidence type="ECO:0000313" key="4">
    <source>
        <dbReference type="EMBL" id="MBM0275197.1"/>
    </source>
</evidence>
<evidence type="ECO:0000313" key="5">
    <source>
        <dbReference type="Proteomes" id="UP000622245"/>
    </source>
</evidence>
<dbReference type="InterPro" id="IPR003594">
    <property type="entry name" value="HATPase_dom"/>
</dbReference>
<keyword evidence="4" id="KW-0547">Nucleotide-binding</keyword>
<keyword evidence="4" id="KW-0067">ATP-binding</keyword>
<evidence type="ECO:0000256" key="1">
    <source>
        <dbReference type="ARBA" id="ARBA00022527"/>
    </source>
</evidence>
<feature type="region of interest" description="Disordered" evidence="2">
    <location>
        <begin position="193"/>
        <end position="212"/>
    </location>
</feature>
<dbReference type="InterPro" id="IPR050267">
    <property type="entry name" value="Anti-sigma-factor_SerPK"/>
</dbReference>
<dbReference type="RefSeq" id="WP_203147591.1">
    <property type="nucleotide sequence ID" value="NZ_JAEVHL010000018.1"/>
</dbReference>
<dbReference type="PANTHER" id="PTHR35526:SF3">
    <property type="entry name" value="ANTI-SIGMA-F FACTOR RSBW"/>
    <property type="match status" value="1"/>
</dbReference>
<evidence type="ECO:0000256" key="2">
    <source>
        <dbReference type="SAM" id="MobiDB-lite"/>
    </source>
</evidence>
<dbReference type="Pfam" id="PF13581">
    <property type="entry name" value="HATPase_c_2"/>
    <property type="match status" value="1"/>
</dbReference>
<organism evidence="4 5">
    <name type="scientific">Micromonospora tarensis</name>
    <dbReference type="NCBI Taxonomy" id="2806100"/>
    <lineage>
        <taxon>Bacteria</taxon>
        <taxon>Bacillati</taxon>
        <taxon>Actinomycetota</taxon>
        <taxon>Actinomycetes</taxon>
        <taxon>Micromonosporales</taxon>
        <taxon>Micromonosporaceae</taxon>
        <taxon>Micromonospora</taxon>
    </lineage>
</organism>
<keyword evidence="1" id="KW-0808">Transferase</keyword>
<feature type="domain" description="Histidine kinase/HSP90-like ATPase" evidence="3">
    <location>
        <begin position="129"/>
        <end position="240"/>
    </location>
</feature>
<dbReference type="EMBL" id="JAEVHL010000018">
    <property type="protein sequence ID" value="MBM0275197.1"/>
    <property type="molecule type" value="Genomic_DNA"/>
</dbReference>
<dbReference type="PANTHER" id="PTHR35526">
    <property type="entry name" value="ANTI-SIGMA-F FACTOR RSBW-RELATED"/>
    <property type="match status" value="1"/>
</dbReference>
<keyword evidence="1" id="KW-0418">Kinase</keyword>
<name>A0ABS1YCR5_9ACTN</name>
<dbReference type="CDD" id="cd16936">
    <property type="entry name" value="HATPase_RsbW-like"/>
    <property type="match status" value="1"/>
</dbReference>